<dbReference type="GO" id="GO:0006313">
    <property type="term" value="P:DNA transposition"/>
    <property type="evidence" value="ECO:0007669"/>
    <property type="project" value="UniProtKB-UniRule"/>
</dbReference>
<dbReference type="InterPro" id="IPR011931">
    <property type="entry name" value="Recomb_XerC"/>
</dbReference>
<dbReference type="AlphaFoldDB" id="A0A266QB93"/>
<evidence type="ECO:0000256" key="3">
    <source>
        <dbReference type="ARBA" id="ARBA00015804"/>
    </source>
</evidence>
<dbReference type="InterPro" id="IPR002104">
    <property type="entry name" value="Integrase_catalytic"/>
</dbReference>
<dbReference type="Pfam" id="PF00589">
    <property type="entry name" value="Phage_integrase"/>
    <property type="match status" value="1"/>
</dbReference>
<evidence type="ECO:0000256" key="2">
    <source>
        <dbReference type="ARBA" id="ARBA00006657"/>
    </source>
</evidence>
<dbReference type="Gene3D" id="1.10.150.130">
    <property type="match status" value="1"/>
</dbReference>
<accession>A0A266QB93</accession>
<dbReference type="InterPro" id="IPR013762">
    <property type="entry name" value="Integrase-like_cat_sf"/>
</dbReference>
<feature type="region of interest" description="Disordered" evidence="12">
    <location>
        <begin position="1"/>
        <end position="20"/>
    </location>
</feature>
<comment type="caution">
    <text evidence="15">The sequence shown here is derived from an EMBL/GenBank/DDBJ whole genome shotgun (WGS) entry which is preliminary data.</text>
</comment>
<feature type="active site" evidence="11">
    <location>
        <position position="173"/>
    </location>
</feature>
<comment type="similarity">
    <text evidence="2 11">Belongs to the 'phage' integrase family. XerC subfamily.</text>
</comment>
<dbReference type="Gene3D" id="1.10.443.10">
    <property type="entry name" value="Intergrase catalytic core"/>
    <property type="match status" value="1"/>
</dbReference>
<protein>
    <recommendedName>
        <fullName evidence="3 11">Tyrosine recombinase XerC</fullName>
    </recommendedName>
</protein>
<evidence type="ECO:0000259" key="13">
    <source>
        <dbReference type="PROSITE" id="PS51898"/>
    </source>
</evidence>
<dbReference type="InterPro" id="IPR010998">
    <property type="entry name" value="Integrase_recombinase_N"/>
</dbReference>
<evidence type="ECO:0000256" key="7">
    <source>
        <dbReference type="ARBA" id="ARBA00022908"/>
    </source>
</evidence>
<evidence type="ECO:0000256" key="10">
    <source>
        <dbReference type="ARBA" id="ARBA00023306"/>
    </source>
</evidence>
<comment type="subcellular location">
    <subcellularLocation>
        <location evidence="1 11">Cytoplasm</location>
    </subcellularLocation>
</comment>
<evidence type="ECO:0000313" key="15">
    <source>
        <dbReference type="EMBL" id="OZY87115.1"/>
    </source>
</evidence>
<dbReference type="PANTHER" id="PTHR30349">
    <property type="entry name" value="PHAGE INTEGRASE-RELATED"/>
    <property type="match status" value="1"/>
</dbReference>
<feature type="domain" description="Tyr recombinase" evidence="13">
    <location>
        <begin position="134"/>
        <end position="314"/>
    </location>
</feature>
<evidence type="ECO:0000256" key="9">
    <source>
        <dbReference type="ARBA" id="ARBA00023172"/>
    </source>
</evidence>
<evidence type="ECO:0000256" key="11">
    <source>
        <dbReference type="HAMAP-Rule" id="MF_01808"/>
    </source>
</evidence>
<dbReference type="GO" id="GO:0007059">
    <property type="term" value="P:chromosome segregation"/>
    <property type="evidence" value="ECO:0007669"/>
    <property type="project" value="UniProtKB-UniRule"/>
</dbReference>
<evidence type="ECO:0000256" key="5">
    <source>
        <dbReference type="ARBA" id="ARBA00022618"/>
    </source>
</evidence>
<dbReference type="GO" id="GO:0005737">
    <property type="term" value="C:cytoplasm"/>
    <property type="evidence" value="ECO:0007669"/>
    <property type="project" value="UniProtKB-SubCell"/>
</dbReference>
<keyword evidence="8 11" id="KW-0238">DNA-binding</keyword>
<feature type="domain" description="Core-binding (CB)" evidence="14">
    <location>
        <begin position="27"/>
        <end position="113"/>
    </location>
</feature>
<dbReference type="PROSITE" id="PS51898">
    <property type="entry name" value="TYR_RECOMBINASE"/>
    <property type="match status" value="1"/>
</dbReference>
<gene>
    <name evidence="11" type="primary">xerC</name>
    <name evidence="15" type="ORF">CBP51_09050</name>
</gene>
<dbReference type="PROSITE" id="PS51900">
    <property type="entry name" value="CB"/>
    <property type="match status" value="1"/>
</dbReference>
<dbReference type="InterPro" id="IPR011010">
    <property type="entry name" value="DNA_brk_join_enz"/>
</dbReference>
<organism evidence="15 16">
    <name type="scientific">Cellvibrio mixtus</name>
    <dbReference type="NCBI Taxonomy" id="39650"/>
    <lineage>
        <taxon>Bacteria</taxon>
        <taxon>Pseudomonadati</taxon>
        <taxon>Pseudomonadota</taxon>
        <taxon>Gammaproteobacteria</taxon>
        <taxon>Cellvibrionales</taxon>
        <taxon>Cellvibrionaceae</taxon>
        <taxon>Cellvibrio</taxon>
    </lineage>
</organism>
<evidence type="ECO:0000313" key="16">
    <source>
        <dbReference type="Proteomes" id="UP000216101"/>
    </source>
</evidence>
<dbReference type="NCBIfam" id="TIGR02224">
    <property type="entry name" value="recomb_XerC"/>
    <property type="match status" value="1"/>
</dbReference>
<comment type="subunit">
    <text evidence="11">Forms a cyclic heterotetrameric complex composed of two molecules of XerC and two molecules of XerD.</text>
</comment>
<feature type="active site" evidence="11">
    <location>
        <position position="269"/>
    </location>
</feature>
<dbReference type="EMBL" id="NHNI01000001">
    <property type="protein sequence ID" value="OZY87115.1"/>
    <property type="molecule type" value="Genomic_DNA"/>
</dbReference>
<dbReference type="CDD" id="cd00798">
    <property type="entry name" value="INT_XerDC_C"/>
    <property type="match status" value="1"/>
</dbReference>
<feature type="active site" evidence="11">
    <location>
        <position position="266"/>
    </location>
</feature>
<name>A0A266QB93_9GAMM</name>
<keyword evidence="4 11" id="KW-0963">Cytoplasm</keyword>
<feature type="active site" evidence="11">
    <location>
        <position position="292"/>
    </location>
</feature>
<dbReference type="GO" id="GO:0009037">
    <property type="term" value="F:tyrosine-based site-specific recombinase activity"/>
    <property type="evidence" value="ECO:0007669"/>
    <property type="project" value="UniProtKB-UniRule"/>
</dbReference>
<dbReference type="InterPro" id="IPR004107">
    <property type="entry name" value="Integrase_SAM-like_N"/>
</dbReference>
<dbReference type="InterPro" id="IPR023009">
    <property type="entry name" value="Tyrosine_recombinase_XerC/XerD"/>
</dbReference>
<feature type="active site" description="O-(3'-phospho-DNA)-tyrosine intermediate" evidence="11">
    <location>
        <position position="301"/>
    </location>
</feature>
<dbReference type="InterPro" id="IPR050090">
    <property type="entry name" value="Tyrosine_recombinase_XerCD"/>
</dbReference>
<feature type="active site" evidence="11">
    <location>
        <position position="197"/>
    </location>
</feature>
<evidence type="ECO:0000256" key="12">
    <source>
        <dbReference type="SAM" id="MobiDB-lite"/>
    </source>
</evidence>
<comment type="function">
    <text evidence="11">Site-specific tyrosine recombinase, which acts by catalyzing the cutting and rejoining of the recombining DNA molecules. The XerC-XerD complex is essential to convert dimers of the bacterial chromosome into monomers to permit their segregation at cell division. It also contributes to the segregational stability of plasmids.</text>
</comment>
<evidence type="ECO:0000256" key="6">
    <source>
        <dbReference type="ARBA" id="ARBA00022829"/>
    </source>
</evidence>
<dbReference type="GO" id="GO:0003677">
    <property type="term" value="F:DNA binding"/>
    <property type="evidence" value="ECO:0007669"/>
    <property type="project" value="UniProtKB-UniRule"/>
</dbReference>
<dbReference type="InterPro" id="IPR044068">
    <property type="entry name" value="CB"/>
</dbReference>
<evidence type="ECO:0000259" key="14">
    <source>
        <dbReference type="PROSITE" id="PS51900"/>
    </source>
</evidence>
<reference evidence="16" key="1">
    <citation type="submission" date="2017-05" db="EMBL/GenBank/DDBJ databases">
        <authorList>
            <person name="Barney B.M."/>
        </authorList>
    </citation>
    <scope>NUCLEOTIDE SEQUENCE [LARGE SCALE GENOMIC DNA]</scope>
    <source>
        <strain evidence="16">PSBB022</strain>
    </source>
</reference>
<dbReference type="GO" id="GO:0051301">
    <property type="term" value="P:cell division"/>
    <property type="evidence" value="ECO:0007669"/>
    <property type="project" value="UniProtKB-UniRule"/>
</dbReference>
<dbReference type="SUPFAM" id="SSF56349">
    <property type="entry name" value="DNA breaking-rejoining enzymes"/>
    <property type="match status" value="1"/>
</dbReference>
<keyword evidence="5 11" id="KW-0132">Cell division</keyword>
<dbReference type="NCBIfam" id="NF001399">
    <property type="entry name" value="PRK00283.1"/>
    <property type="match status" value="1"/>
</dbReference>
<keyword evidence="10 11" id="KW-0131">Cell cycle</keyword>
<dbReference type="RefSeq" id="WP_094984599.1">
    <property type="nucleotide sequence ID" value="NZ_NHNI01000001.1"/>
</dbReference>
<dbReference type="HAMAP" id="MF_01808">
    <property type="entry name" value="Recomb_XerC_XerD"/>
    <property type="match status" value="1"/>
</dbReference>
<evidence type="ECO:0000256" key="8">
    <source>
        <dbReference type="ARBA" id="ARBA00023125"/>
    </source>
</evidence>
<dbReference type="PANTHER" id="PTHR30349:SF81">
    <property type="entry name" value="TYROSINE RECOMBINASE XERC"/>
    <property type="match status" value="1"/>
</dbReference>
<dbReference type="Pfam" id="PF02899">
    <property type="entry name" value="Phage_int_SAM_1"/>
    <property type="match status" value="1"/>
</dbReference>
<evidence type="ECO:0000256" key="4">
    <source>
        <dbReference type="ARBA" id="ARBA00022490"/>
    </source>
</evidence>
<keyword evidence="16" id="KW-1185">Reference proteome</keyword>
<keyword evidence="9 11" id="KW-0233">DNA recombination</keyword>
<keyword evidence="7 11" id="KW-0229">DNA integration</keyword>
<sequence length="331" mass="37421">MTDQLPPDSTPAHPSVANEAPPAVRSLPFAQELAAFLTYMRSEKQYSPLTQQNYQRDLEKFRRYCAQKNIADLNMLAMSHVRTAVAHLHREGLGGKSLQRWLSSLRSFFQFCIRRGWMQNNVADGISAPKSPKLLPKTLDVDQTAQFVAVEGDDFINKRDRALLELIYSSGLRLAEVTSLDLKDIDWGEAMLTVTGKGRKTRLLPIGSMAITALKDWLVARKQYTQDNEPALFTTQRGGRISHRAVQMRMQQLSISQGMDNPIHPHMLRHSFASHMLESSGDLRLVQELLGHANISTTQIYTHLDFQHLAKVYDKAHPRAGRKTDSVDDEC</sequence>
<keyword evidence="6 11" id="KW-0159">Chromosome partition</keyword>
<proteinExistence type="inferred from homology"/>
<dbReference type="Proteomes" id="UP000216101">
    <property type="component" value="Unassembled WGS sequence"/>
</dbReference>
<evidence type="ECO:0000256" key="1">
    <source>
        <dbReference type="ARBA" id="ARBA00004496"/>
    </source>
</evidence>